<protein>
    <submittedName>
        <fullName evidence="1">Uncharacterized protein</fullName>
    </submittedName>
</protein>
<dbReference type="AlphaFoldDB" id="A0A6C0D6T5"/>
<name>A0A6C0D6T5_9ZZZZ</name>
<accession>A0A6C0D6T5</accession>
<evidence type="ECO:0000313" key="1">
    <source>
        <dbReference type="EMBL" id="QHT12478.1"/>
    </source>
</evidence>
<dbReference type="EMBL" id="MN739546">
    <property type="protein sequence ID" value="QHT12478.1"/>
    <property type="molecule type" value="Genomic_DNA"/>
</dbReference>
<proteinExistence type="predicted"/>
<organism evidence="1">
    <name type="scientific">viral metagenome</name>
    <dbReference type="NCBI Taxonomy" id="1070528"/>
    <lineage>
        <taxon>unclassified sequences</taxon>
        <taxon>metagenomes</taxon>
        <taxon>organismal metagenomes</taxon>
    </lineage>
</organism>
<reference evidence="1" key="1">
    <citation type="journal article" date="2020" name="Nature">
        <title>Giant virus diversity and host interactions through global metagenomics.</title>
        <authorList>
            <person name="Schulz F."/>
            <person name="Roux S."/>
            <person name="Paez-Espino D."/>
            <person name="Jungbluth S."/>
            <person name="Walsh D.A."/>
            <person name="Denef V.J."/>
            <person name="McMahon K.D."/>
            <person name="Konstantinidis K.T."/>
            <person name="Eloe-Fadrosh E.A."/>
            <person name="Kyrpides N.C."/>
            <person name="Woyke T."/>
        </authorList>
    </citation>
    <scope>NUCLEOTIDE SEQUENCE</scope>
    <source>
        <strain evidence="1">GVMAG-M-3300023174-129</strain>
    </source>
</reference>
<sequence>MEIKYSDLLFLALIGLVLLILDRVYRINFRLEGFDNPKMCGVDMESCAFGTRCMNGVCVDEKQPALKPTTLPVFP</sequence>